<protein>
    <submittedName>
        <fullName evidence="1">Pseudouridylate synthase</fullName>
    </submittedName>
</protein>
<reference evidence="1" key="1">
    <citation type="journal article" date="2014" name="Gene">
        <title>Genome-guided analysis of transformation efficiency and carbon dioxide assimilation by Moorella thermoacetica Y72.</title>
        <authorList>
            <person name="Tsukahara K."/>
            <person name="Kita A."/>
            <person name="Nakashimada Y."/>
            <person name="Hoshino T."/>
            <person name="Murakami K."/>
        </authorList>
    </citation>
    <scope>NUCLEOTIDE SEQUENCE [LARGE SCALE GENOMIC DNA]</scope>
    <source>
        <strain evidence="1">Y72</strain>
    </source>
</reference>
<name>A0A0S6UCF1_NEOTH</name>
<dbReference type="AlphaFoldDB" id="A0A0S6UCF1"/>
<dbReference type="NCBIfam" id="TIGR04223">
    <property type="entry name" value="quorum_AgrD"/>
    <property type="match status" value="1"/>
</dbReference>
<gene>
    <name evidence="1" type="ORF">MTY_1974</name>
</gene>
<organism evidence="1">
    <name type="scientific">Moorella thermoacetica Y72</name>
    <dbReference type="NCBI Taxonomy" id="1325331"/>
    <lineage>
        <taxon>Bacteria</taxon>
        <taxon>Bacillati</taxon>
        <taxon>Bacillota</taxon>
        <taxon>Clostridia</taxon>
        <taxon>Neomoorellales</taxon>
        <taxon>Neomoorellaceae</taxon>
        <taxon>Neomoorella</taxon>
    </lineage>
</organism>
<proteinExistence type="predicted"/>
<dbReference type="InterPro" id="IPR009229">
    <property type="entry name" value="AgrD"/>
</dbReference>
<sequence length="47" mass="5174">MRMMVKRLTAIIATLGVALAVMVANGSVLPTSVWAWHQPEVPETLRK</sequence>
<evidence type="ECO:0000313" key="1">
    <source>
        <dbReference type="EMBL" id="GAF26634.1"/>
    </source>
</evidence>
<dbReference type="Proteomes" id="UP000063718">
    <property type="component" value="Unassembled WGS sequence"/>
</dbReference>
<dbReference type="EMBL" id="DF238840">
    <property type="protein sequence ID" value="GAF26634.1"/>
    <property type="molecule type" value="Genomic_DNA"/>
</dbReference>
<accession>A0A0S6UCF1</accession>